<evidence type="ECO:0000259" key="6">
    <source>
        <dbReference type="PROSITE" id="PS51821"/>
    </source>
</evidence>
<dbReference type="Proteomes" id="UP000717328">
    <property type="component" value="Unassembled WGS sequence"/>
</dbReference>
<dbReference type="PANTHER" id="PTHR33572:SF15">
    <property type="entry name" value="VELVET DOMAIN-CONTAINING PROTEIN"/>
    <property type="match status" value="1"/>
</dbReference>
<evidence type="ECO:0000256" key="1">
    <source>
        <dbReference type="ARBA" id="ARBA00004123"/>
    </source>
</evidence>
<comment type="caution">
    <text evidence="7">The sequence shown here is derived from an EMBL/GenBank/DDBJ whole genome shotgun (WGS) entry which is preliminary data.</text>
</comment>
<dbReference type="Pfam" id="PF11754">
    <property type="entry name" value="Velvet"/>
    <property type="match status" value="2"/>
</dbReference>
<keyword evidence="4" id="KW-0539">Nucleus</keyword>
<evidence type="ECO:0000256" key="3">
    <source>
        <dbReference type="ARBA" id="ARBA00023163"/>
    </source>
</evidence>
<reference evidence="7" key="2">
    <citation type="submission" date="2021-10" db="EMBL/GenBank/DDBJ databases">
        <title>Phylogenomics reveals ancestral predisposition of the termite-cultivated fungus Termitomyces towards a domesticated lifestyle.</title>
        <authorList>
            <person name="Auxier B."/>
            <person name="Grum-Grzhimaylo A."/>
            <person name="Cardenas M.E."/>
            <person name="Lodge J.D."/>
            <person name="Laessoe T."/>
            <person name="Pedersen O."/>
            <person name="Smith M.E."/>
            <person name="Kuyper T.W."/>
            <person name="Franco-Molano E.A."/>
            <person name="Baroni T.J."/>
            <person name="Aanen D.K."/>
        </authorList>
    </citation>
    <scope>NUCLEOTIDE SEQUENCE</scope>
    <source>
        <strain evidence="7">D49</strain>
    </source>
</reference>
<evidence type="ECO:0000256" key="4">
    <source>
        <dbReference type="ARBA" id="ARBA00023242"/>
    </source>
</evidence>
<dbReference type="AlphaFoldDB" id="A0A9P7GRA7"/>
<dbReference type="EMBL" id="JABCKI010000168">
    <property type="protein sequence ID" value="KAG5652045.1"/>
    <property type="molecule type" value="Genomic_DNA"/>
</dbReference>
<comment type="subcellular location">
    <subcellularLocation>
        <location evidence="1">Nucleus</location>
    </subcellularLocation>
</comment>
<feature type="compositionally biased region" description="Low complexity" evidence="5">
    <location>
        <begin position="32"/>
        <end position="59"/>
    </location>
</feature>
<proteinExistence type="predicted"/>
<dbReference type="InterPro" id="IPR037525">
    <property type="entry name" value="Velvet_dom"/>
</dbReference>
<evidence type="ECO:0000313" key="8">
    <source>
        <dbReference type="Proteomes" id="UP000717328"/>
    </source>
</evidence>
<dbReference type="PROSITE" id="PS51821">
    <property type="entry name" value="VELVET"/>
    <property type="match status" value="1"/>
</dbReference>
<keyword evidence="8" id="KW-1185">Reference proteome</keyword>
<keyword evidence="2" id="KW-0805">Transcription regulation</keyword>
<evidence type="ECO:0000256" key="5">
    <source>
        <dbReference type="SAM" id="MobiDB-lite"/>
    </source>
</evidence>
<accession>A0A9P7GRA7</accession>
<dbReference type="Gene3D" id="2.60.40.3960">
    <property type="entry name" value="Velvet domain"/>
    <property type="match status" value="1"/>
</dbReference>
<protein>
    <recommendedName>
        <fullName evidence="6">Velvet domain-containing protein</fullName>
    </recommendedName>
</protein>
<evidence type="ECO:0000313" key="7">
    <source>
        <dbReference type="EMBL" id="KAG5652045.1"/>
    </source>
</evidence>
<dbReference type="PANTHER" id="PTHR33572">
    <property type="entry name" value="SPORE DEVELOPMENT REGULATOR VOSA"/>
    <property type="match status" value="1"/>
</dbReference>
<keyword evidence="3" id="KW-0804">Transcription</keyword>
<organism evidence="7 8">
    <name type="scientific">Sphagnurus paluster</name>
    <dbReference type="NCBI Taxonomy" id="117069"/>
    <lineage>
        <taxon>Eukaryota</taxon>
        <taxon>Fungi</taxon>
        <taxon>Dikarya</taxon>
        <taxon>Basidiomycota</taxon>
        <taxon>Agaricomycotina</taxon>
        <taxon>Agaricomycetes</taxon>
        <taxon>Agaricomycetidae</taxon>
        <taxon>Agaricales</taxon>
        <taxon>Tricholomatineae</taxon>
        <taxon>Lyophyllaceae</taxon>
        <taxon>Sphagnurus</taxon>
    </lineage>
</organism>
<dbReference type="InterPro" id="IPR038491">
    <property type="entry name" value="Velvet_dom_sf"/>
</dbReference>
<name>A0A9P7GRA7_9AGAR</name>
<gene>
    <name evidence="7" type="ORF">H0H81_006495</name>
</gene>
<feature type="region of interest" description="Disordered" evidence="5">
    <location>
        <begin position="26"/>
        <end position="64"/>
    </location>
</feature>
<feature type="domain" description="Velvet" evidence="6">
    <location>
        <begin position="78"/>
        <end position="247"/>
    </location>
</feature>
<dbReference type="GO" id="GO:0005634">
    <property type="term" value="C:nucleus"/>
    <property type="evidence" value="ECO:0007669"/>
    <property type="project" value="UniProtKB-SubCell"/>
</dbReference>
<evidence type="ECO:0000256" key="2">
    <source>
        <dbReference type="ARBA" id="ARBA00023015"/>
    </source>
</evidence>
<dbReference type="InterPro" id="IPR021740">
    <property type="entry name" value="Velvet"/>
</dbReference>
<sequence>MKRQQNELSKHLYNVLASAPILAASGQSSPRLSVSSGESLPESSSAGSSQSATGTSTPPMQLIRRQPRIQISSLLATPSTRSYRLEVVQHPQKTAEFGQSNLSRLPLTPPIIARLTVQDSSGNPIVPEAELPFLIAHLSLFSDDGMTALDMGSTIGTDRTPPLLYGNLVSSIDQLEDLQGNLGLFFVFPDVSIRWRGRFQIGITVVRISRSDPSGGMGVADEGVVLAEARTQSFDVVPHDQYTAVRR</sequence>
<reference evidence="7" key="1">
    <citation type="submission" date="2021-02" db="EMBL/GenBank/DDBJ databases">
        <authorList>
            <person name="Nieuwenhuis M."/>
            <person name="Van De Peppel L.J.J."/>
        </authorList>
    </citation>
    <scope>NUCLEOTIDE SEQUENCE</scope>
    <source>
        <strain evidence="7">D49</strain>
    </source>
</reference>
<dbReference type="OrthoDB" id="3056235at2759"/>